<accession>A0A8J2VDN9</accession>
<dbReference type="Pfam" id="PF03372">
    <property type="entry name" value="Exo_endo_phos"/>
    <property type="match status" value="1"/>
</dbReference>
<dbReference type="EMBL" id="BMHQ01000004">
    <property type="protein sequence ID" value="GGE14817.1"/>
    <property type="molecule type" value="Genomic_DNA"/>
</dbReference>
<dbReference type="GO" id="GO:0016020">
    <property type="term" value="C:membrane"/>
    <property type="evidence" value="ECO:0007669"/>
    <property type="project" value="GOC"/>
</dbReference>
<dbReference type="GO" id="GO:0006506">
    <property type="term" value="P:GPI anchor biosynthetic process"/>
    <property type="evidence" value="ECO:0007669"/>
    <property type="project" value="TreeGrafter"/>
</dbReference>
<protein>
    <recommendedName>
        <fullName evidence="1">Endonuclease/exonuclease/phosphatase domain-containing protein</fullName>
    </recommendedName>
</protein>
<dbReference type="PANTHER" id="PTHR14859:SF15">
    <property type="entry name" value="ENDONUCLEASE_EXONUCLEASE_PHOSPHATASE DOMAIN-CONTAINING PROTEIN"/>
    <property type="match status" value="1"/>
</dbReference>
<dbReference type="SUPFAM" id="SSF56219">
    <property type="entry name" value="DNase I-like"/>
    <property type="match status" value="1"/>
</dbReference>
<evidence type="ECO:0000313" key="2">
    <source>
        <dbReference type="EMBL" id="GGE14817.1"/>
    </source>
</evidence>
<dbReference type="RefSeq" id="WP_188647298.1">
    <property type="nucleotide sequence ID" value="NZ_BMHQ01000004.1"/>
</dbReference>
<dbReference type="PANTHER" id="PTHR14859">
    <property type="entry name" value="CALCOFLUOR WHITE HYPERSENSITIVE PROTEIN PRECURSOR"/>
    <property type="match status" value="1"/>
</dbReference>
<dbReference type="Gene3D" id="3.60.10.10">
    <property type="entry name" value="Endonuclease/exonuclease/phosphatase"/>
    <property type="match status" value="1"/>
</dbReference>
<dbReference type="InterPro" id="IPR036691">
    <property type="entry name" value="Endo/exonu/phosph_ase_sf"/>
</dbReference>
<proteinExistence type="predicted"/>
<dbReference type="GO" id="GO:0003824">
    <property type="term" value="F:catalytic activity"/>
    <property type="evidence" value="ECO:0007669"/>
    <property type="project" value="InterPro"/>
</dbReference>
<dbReference type="InterPro" id="IPR005135">
    <property type="entry name" value="Endo/exonuclease/phosphatase"/>
</dbReference>
<dbReference type="AlphaFoldDB" id="A0A8J2VDN9"/>
<name>A0A8J2VDN9_9BACL</name>
<dbReference type="Proteomes" id="UP000625210">
    <property type="component" value="Unassembled WGS sequence"/>
</dbReference>
<organism evidence="2 3">
    <name type="scientific">Marinithermofilum abyssi</name>
    <dbReference type="NCBI Taxonomy" id="1571185"/>
    <lineage>
        <taxon>Bacteria</taxon>
        <taxon>Bacillati</taxon>
        <taxon>Bacillota</taxon>
        <taxon>Bacilli</taxon>
        <taxon>Bacillales</taxon>
        <taxon>Thermoactinomycetaceae</taxon>
        <taxon>Marinithermofilum</taxon>
    </lineage>
</organism>
<keyword evidence="3" id="KW-1185">Reference proteome</keyword>
<feature type="domain" description="Endonuclease/exonuclease/phosphatase" evidence="1">
    <location>
        <begin position="4"/>
        <end position="232"/>
    </location>
</feature>
<dbReference type="InterPro" id="IPR051916">
    <property type="entry name" value="GPI-anchor_lipid_remodeler"/>
</dbReference>
<reference evidence="2" key="2">
    <citation type="submission" date="2020-09" db="EMBL/GenBank/DDBJ databases">
        <authorList>
            <person name="Sun Q."/>
            <person name="Zhou Y."/>
        </authorList>
    </citation>
    <scope>NUCLEOTIDE SEQUENCE</scope>
    <source>
        <strain evidence="2">CGMCC 1.15179</strain>
    </source>
</reference>
<sequence>MRVVSYNIRHGVGCDKRLDLERTARVIEELQPDMVGLNEVDVCFHRRSEYQDQMAWLAKRLKMNFCFAPAICLRPRSTVGERQYGNGLLTKGKILDWLPVRFSGRNGDEPRSILTARVETKKGVFRIVVTHMGLTPWMRRRQVQWVLDMCRDEERPVVAMGDWNVTPRRRSVTALSPYLIDLLGQIEQETGQDLYTYPCWHPRKRLDYILCSPHFQVRSGGVSKTPDCPSDHLPVYGDLQLTGE</sequence>
<reference evidence="2" key="1">
    <citation type="journal article" date="2014" name="Int. J. Syst. Evol. Microbiol.">
        <title>Complete genome sequence of Corynebacterium casei LMG S-19264T (=DSM 44701T), isolated from a smear-ripened cheese.</title>
        <authorList>
            <consortium name="US DOE Joint Genome Institute (JGI-PGF)"/>
            <person name="Walter F."/>
            <person name="Albersmeier A."/>
            <person name="Kalinowski J."/>
            <person name="Ruckert C."/>
        </authorList>
    </citation>
    <scope>NUCLEOTIDE SEQUENCE</scope>
    <source>
        <strain evidence="2">CGMCC 1.15179</strain>
    </source>
</reference>
<gene>
    <name evidence="2" type="ORF">GCM10011571_15400</name>
</gene>
<comment type="caution">
    <text evidence="2">The sequence shown here is derived from an EMBL/GenBank/DDBJ whole genome shotgun (WGS) entry which is preliminary data.</text>
</comment>
<evidence type="ECO:0000313" key="3">
    <source>
        <dbReference type="Proteomes" id="UP000625210"/>
    </source>
</evidence>
<evidence type="ECO:0000259" key="1">
    <source>
        <dbReference type="Pfam" id="PF03372"/>
    </source>
</evidence>